<dbReference type="InterPro" id="IPR003593">
    <property type="entry name" value="AAA+_ATPase"/>
</dbReference>
<dbReference type="FunFam" id="3.40.50.300:FF:003904">
    <property type="entry name" value="ABC transporter, ATP-binding protein"/>
    <property type="match status" value="1"/>
</dbReference>
<dbReference type="PANTHER" id="PTHR42711">
    <property type="entry name" value="ABC TRANSPORTER ATP-BINDING PROTEIN"/>
    <property type="match status" value="1"/>
</dbReference>
<evidence type="ECO:0000256" key="3">
    <source>
        <dbReference type="ARBA" id="ARBA00022741"/>
    </source>
</evidence>
<evidence type="ECO:0000259" key="5">
    <source>
        <dbReference type="PROSITE" id="PS50893"/>
    </source>
</evidence>
<proteinExistence type="inferred from homology"/>
<dbReference type="Pfam" id="PF00005">
    <property type="entry name" value="ABC_tran"/>
    <property type="match status" value="1"/>
</dbReference>
<dbReference type="InterPro" id="IPR025302">
    <property type="entry name" value="DrrA1/2-like_C"/>
</dbReference>
<evidence type="ECO:0000313" key="6">
    <source>
        <dbReference type="EMBL" id="KSV16354.1"/>
    </source>
</evidence>
<dbReference type="Pfam" id="PF13732">
    <property type="entry name" value="DrrA1-3_C"/>
    <property type="match status" value="1"/>
</dbReference>
<dbReference type="PANTHER" id="PTHR42711:SF5">
    <property type="entry name" value="ABC TRANSPORTER ATP-BINDING PROTEIN NATA"/>
    <property type="match status" value="1"/>
</dbReference>
<evidence type="ECO:0000256" key="2">
    <source>
        <dbReference type="ARBA" id="ARBA00022448"/>
    </source>
</evidence>
<dbReference type="GO" id="GO:0016887">
    <property type="term" value="F:ATP hydrolysis activity"/>
    <property type="evidence" value="ECO:0007669"/>
    <property type="project" value="InterPro"/>
</dbReference>
<dbReference type="PROSITE" id="PS50893">
    <property type="entry name" value="ABC_TRANSPORTER_2"/>
    <property type="match status" value="1"/>
</dbReference>
<dbReference type="SUPFAM" id="SSF52540">
    <property type="entry name" value="P-loop containing nucleoside triphosphate hydrolases"/>
    <property type="match status" value="1"/>
</dbReference>
<evidence type="ECO:0000313" key="7">
    <source>
        <dbReference type="Proteomes" id="UP000053577"/>
    </source>
</evidence>
<reference evidence="6 7" key="1">
    <citation type="journal article" date="2015" name="Sci. Rep.">
        <title>A comparative genomics and reductive dehalogenase gene transcription study of two chloroethene-respiring bacteria, Dehalococcoides mccartyi strains MB and 11a.</title>
        <authorList>
            <person name="Low A."/>
            <person name="Shen Z."/>
            <person name="Cheng D."/>
            <person name="Rogers M.J."/>
            <person name="Lee P.K."/>
            <person name="He J."/>
        </authorList>
    </citation>
    <scope>NUCLEOTIDE SEQUENCE [LARGE SCALE GENOMIC DNA]</scope>
    <source>
        <strain evidence="6 7">MB</strain>
    </source>
</reference>
<dbReference type="AlphaFoldDB" id="A0A0V8LXY0"/>
<comment type="caution">
    <text evidence="6">The sequence shown here is derived from an EMBL/GenBank/DDBJ whole genome shotgun (WGS) entry which is preliminary data.</text>
</comment>
<dbReference type="Proteomes" id="UP000053577">
    <property type="component" value="Unassembled WGS sequence"/>
</dbReference>
<dbReference type="CDD" id="cd03269">
    <property type="entry name" value="ABC_putative_ATPase"/>
    <property type="match status" value="1"/>
</dbReference>
<protein>
    <submittedName>
        <fullName evidence="6">Sodium ABC transporter</fullName>
    </submittedName>
</protein>
<dbReference type="PATRIC" id="fig|61435.5.peg.750"/>
<comment type="similarity">
    <text evidence="1">Belongs to the ABC transporter superfamily.</text>
</comment>
<organism evidence="6 7">
    <name type="scientific">Dehalococcoides mccartyi</name>
    <dbReference type="NCBI Taxonomy" id="61435"/>
    <lineage>
        <taxon>Bacteria</taxon>
        <taxon>Bacillati</taxon>
        <taxon>Chloroflexota</taxon>
        <taxon>Dehalococcoidia</taxon>
        <taxon>Dehalococcoidales</taxon>
        <taxon>Dehalococcoidaceae</taxon>
        <taxon>Dehalococcoides</taxon>
    </lineage>
</organism>
<keyword evidence="4" id="KW-0067">ATP-binding</keyword>
<dbReference type="RefSeq" id="WP_058292771.1">
    <property type="nucleotide sequence ID" value="NZ_JGYD01000026.1"/>
</dbReference>
<dbReference type="Gene3D" id="3.40.50.300">
    <property type="entry name" value="P-loop containing nucleotide triphosphate hydrolases"/>
    <property type="match status" value="1"/>
</dbReference>
<accession>A0A0V8LXY0</accession>
<feature type="domain" description="ABC transporter" evidence="5">
    <location>
        <begin position="4"/>
        <end position="231"/>
    </location>
</feature>
<name>A0A0V8LXY0_9CHLR</name>
<evidence type="ECO:0000256" key="1">
    <source>
        <dbReference type="ARBA" id="ARBA00005417"/>
    </source>
</evidence>
<dbReference type="OrthoDB" id="9801987at2"/>
<evidence type="ECO:0000256" key="4">
    <source>
        <dbReference type="ARBA" id="ARBA00022840"/>
    </source>
</evidence>
<gene>
    <name evidence="6" type="ORF">DA01_03740</name>
</gene>
<sequence length="298" mass="33031">MSVIETHGITKIYGRNVIVNDLSLSLERGQIMGLIGPNGAGKTTTIRMIMDIIKPDSGKVLILDKPMDADAQNHIGYLPEERGLYRKQKIIDSLVYLASLKGINPSAARARALELLEKVGLSAHAEKKIEQLSHGMGQLVQLVSTIIHDPALMIIDEPFNGLDPVNVQLVKDLMMELRSQNKSLILSTHRMNEVEEMCDRVCMLNKGQQVLYGNLADIKNRYRSNTLEVDYDGEFPRLDKISDLQAKNGKAHIILNGSTTTQDVLVQLVNSGLVIHRFEVATPTLNDIFISIAGKKNV</sequence>
<keyword evidence="3" id="KW-0547">Nucleotide-binding</keyword>
<dbReference type="GO" id="GO:0005524">
    <property type="term" value="F:ATP binding"/>
    <property type="evidence" value="ECO:0007669"/>
    <property type="project" value="UniProtKB-KW"/>
</dbReference>
<dbReference type="SMART" id="SM00382">
    <property type="entry name" value="AAA"/>
    <property type="match status" value="1"/>
</dbReference>
<dbReference type="InterPro" id="IPR027417">
    <property type="entry name" value="P-loop_NTPase"/>
</dbReference>
<dbReference type="InterPro" id="IPR050763">
    <property type="entry name" value="ABC_transporter_ATP-binding"/>
</dbReference>
<dbReference type="EMBL" id="JGYD01000026">
    <property type="protein sequence ID" value="KSV16354.1"/>
    <property type="molecule type" value="Genomic_DNA"/>
</dbReference>
<dbReference type="InterPro" id="IPR003439">
    <property type="entry name" value="ABC_transporter-like_ATP-bd"/>
</dbReference>
<keyword evidence="2" id="KW-0813">Transport</keyword>